<dbReference type="InterPro" id="IPR051534">
    <property type="entry name" value="CBASS_pafABC_assoc_protein"/>
</dbReference>
<dbReference type="PANTHER" id="PTHR34580">
    <property type="match status" value="1"/>
</dbReference>
<dbReference type="KEGG" id="mox:DAMO_2747"/>
<dbReference type="InterPro" id="IPR057727">
    <property type="entry name" value="WCX_dom"/>
</dbReference>
<feature type="domain" description="WYL" evidence="1">
    <location>
        <begin position="151"/>
        <end position="219"/>
    </location>
</feature>
<evidence type="ECO:0000313" key="3">
    <source>
        <dbReference type="EMBL" id="CBE69820.1"/>
    </source>
</evidence>
<evidence type="ECO:0000313" key="4">
    <source>
        <dbReference type="Proteomes" id="UP000006898"/>
    </source>
</evidence>
<feature type="domain" description="WCX" evidence="2">
    <location>
        <begin position="247"/>
        <end position="324"/>
    </location>
</feature>
<dbReference type="InterPro" id="IPR026881">
    <property type="entry name" value="WYL_dom"/>
</dbReference>
<evidence type="ECO:0000259" key="1">
    <source>
        <dbReference type="Pfam" id="PF13280"/>
    </source>
</evidence>
<dbReference type="eggNOG" id="COG2378">
    <property type="taxonomic scope" value="Bacteria"/>
</dbReference>
<dbReference type="Proteomes" id="UP000006898">
    <property type="component" value="Chromosome"/>
</dbReference>
<protein>
    <submittedName>
        <fullName evidence="3">Putative Helix-turn-helix, type 11 domain protein</fullName>
    </submittedName>
</protein>
<dbReference type="PROSITE" id="PS52050">
    <property type="entry name" value="WYL"/>
    <property type="match status" value="1"/>
</dbReference>
<sequence length="329" mass="37578">MSRNDQVIRQWHLLRRLESARGVTIEELTESLPDDYRRHSRTLRRDLEALEASGFPLITERVDGHTRWRLMDGFRHVPTLAFSPTELMALTFSRDLLRPLEGTAIKGALDSALNKATAALPPQGQTYVRQMQDFFSVGLGPHKNYRQHQDTIDRVTQAIAQLRTLQIRYYSASRNATTRREVDPYRLWYVAGALYLIAYCHWRGEVRLFAVDRIRSLTVTDHPYQMPLGFDLEAHVQDALVVMRGQPVTVELLFSKSAAPWVKDRVWHRSQTLTPLRGGRLRMTLSVADTPELVGWILSFGGKVRVLEPAALAARVQDEARRILSGTLA</sequence>
<dbReference type="PANTHER" id="PTHR34580:SF1">
    <property type="entry name" value="PROTEIN PAFC"/>
    <property type="match status" value="1"/>
</dbReference>
<dbReference type="HOGENOM" id="CLU_041141_4_1_0"/>
<organism evidence="3 4">
    <name type="scientific">Methylomirabilis oxygeniifera</name>
    <dbReference type="NCBI Taxonomy" id="671143"/>
    <lineage>
        <taxon>Bacteria</taxon>
        <taxon>Candidatus Methylomirabilota</taxon>
        <taxon>Candidatus Methylomirabilia</taxon>
        <taxon>Candidatus Methylomirabilales</taxon>
        <taxon>Candidatus Methylomirabilaceae</taxon>
        <taxon>Candidatus Methylomirabilis</taxon>
    </lineage>
</organism>
<dbReference type="Pfam" id="PF13280">
    <property type="entry name" value="WYL"/>
    <property type="match status" value="1"/>
</dbReference>
<proteinExistence type="predicted"/>
<dbReference type="EMBL" id="FP565575">
    <property type="protein sequence ID" value="CBE69820.1"/>
    <property type="molecule type" value="Genomic_DNA"/>
</dbReference>
<dbReference type="AlphaFoldDB" id="D5MKY0"/>
<evidence type="ECO:0000259" key="2">
    <source>
        <dbReference type="Pfam" id="PF25583"/>
    </source>
</evidence>
<dbReference type="Pfam" id="PF25583">
    <property type="entry name" value="WCX"/>
    <property type="match status" value="1"/>
</dbReference>
<accession>D5MKY0</accession>
<reference evidence="3 4" key="1">
    <citation type="journal article" date="2010" name="Nature">
        <title>Nitrite-driven anaerobic methane oxidation by oxygenic bacteria.</title>
        <authorList>
            <person name="Ettwig K.F."/>
            <person name="Butler M.K."/>
            <person name="Le Paslier D."/>
            <person name="Pelletier E."/>
            <person name="Mangenot S."/>
            <person name="Kuypers M.M.M."/>
            <person name="Schreiber F."/>
            <person name="Dutilh B.E."/>
            <person name="Zedelius J."/>
            <person name="de Beer D."/>
            <person name="Gloerich J."/>
            <person name="Wessels H.J.C.T."/>
            <person name="van Allen T."/>
            <person name="Luesken F."/>
            <person name="Wu M."/>
            <person name="van de Pas-Schoonen K.T."/>
            <person name="Op den Camp H.J.M."/>
            <person name="Janssen-Megens E.M."/>
            <person name="Francoijs K-J."/>
            <person name="Stunnenberg H."/>
            <person name="Weissenbach J."/>
            <person name="Jetten M.S.M."/>
            <person name="Strous M."/>
        </authorList>
    </citation>
    <scope>NUCLEOTIDE SEQUENCE [LARGE SCALE GENOMIC DNA]</scope>
</reference>
<dbReference type="STRING" id="671143.DAMO_2747"/>
<name>D5MKY0_METO1</name>
<gene>
    <name evidence="3" type="ORF">DAMO_2747</name>
</gene>